<organism evidence="1">
    <name type="scientific">marine metagenome</name>
    <dbReference type="NCBI Taxonomy" id="408172"/>
    <lineage>
        <taxon>unclassified sequences</taxon>
        <taxon>metagenomes</taxon>
        <taxon>ecological metagenomes</taxon>
    </lineage>
</organism>
<dbReference type="Gene3D" id="2.40.400.10">
    <property type="entry name" value="Acetoacetate decarboxylase-like"/>
    <property type="match status" value="1"/>
</dbReference>
<protein>
    <recommendedName>
        <fullName evidence="2">Acetoacetate decarboxylase</fullName>
    </recommendedName>
</protein>
<sequence>MATADARALLPQHLEPIEVRHQRSVLSVTAFLFDDSVVGPYTEVMFSVIVPPTVAQLGPHAKAGFFPFLAATSSEEARRIKSERFHFPYHEEDIKAQFIEREGRMRVRVFGGEDPVVDMSVTRGTWETTTLLLQGYMMNGSERLRTTLQITGEYTVHENEQGEMTLFPHPMIAEHFPGEVSAYPFRETWLKNGTEVFHKLEAF</sequence>
<dbReference type="AlphaFoldDB" id="A0A381NRX5"/>
<dbReference type="SUPFAM" id="SSF160104">
    <property type="entry name" value="Acetoacetate decarboxylase-like"/>
    <property type="match status" value="1"/>
</dbReference>
<evidence type="ECO:0008006" key="2">
    <source>
        <dbReference type="Google" id="ProtNLM"/>
    </source>
</evidence>
<accession>A0A381NRX5</accession>
<dbReference type="EMBL" id="UINC01000488">
    <property type="protein sequence ID" value="SUZ56243.1"/>
    <property type="molecule type" value="Genomic_DNA"/>
</dbReference>
<dbReference type="InterPro" id="IPR023375">
    <property type="entry name" value="ADC_dom_sf"/>
</dbReference>
<proteinExistence type="predicted"/>
<evidence type="ECO:0000313" key="1">
    <source>
        <dbReference type="EMBL" id="SUZ56243.1"/>
    </source>
</evidence>
<gene>
    <name evidence="1" type="ORF">METZ01_LOCUS9097</name>
</gene>
<reference evidence="1" key="1">
    <citation type="submission" date="2018-05" db="EMBL/GenBank/DDBJ databases">
        <authorList>
            <person name="Lanie J.A."/>
            <person name="Ng W.-L."/>
            <person name="Kazmierczak K.M."/>
            <person name="Andrzejewski T.M."/>
            <person name="Davidsen T.M."/>
            <person name="Wayne K.J."/>
            <person name="Tettelin H."/>
            <person name="Glass J.I."/>
            <person name="Rusch D."/>
            <person name="Podicherti R."/>
            <person name="Tsui H.-C.T."/>
            <person name="Winkler M.E."/>
        </authorList>
    </citation>
    <scope>NUCLEOTIDE SEQUENCE</scope>
</reference>
<name>A0A381NRX5_9ZZZZ</name>